<accession>A0ABR3EIC3</accession>
<name>A0ABR3EIC3_9AGAR</name>
<sequence>VAIAGRGMSVTLLSGNLIAQEHGIAIVEDHIVGLEEEIQAYRPEMVRVQNALGELKLKGSEGHVTGGQTTDVNRTAVHSQTFSETIAQYFPLALRR</sequence>
<comment type="caution">
    <text evidence="1">The sequence shown here is derived from an EMBL/GenBank/DDBJ whole genome shotgun (WGS) entry which is preliminary data.</text>
</comment>
<evidence type="ECO:0000313" key="2">
    <source>
        <dbReference type="Proteomes" id="UP001465976"/>
    </source>
</evidence>
<dbReference type="Proteomes" id="UP001465976">
    <property type="component" value="Unassembled WGS sequence"/>
</dbReference>
<gene>
    <name evidence="1" type="ORF">V5O48_019451</name>
</gene>
<proteinExistence type="predicted"/>
<organism evidence="1 2">
    <name type="scientific">Marasmius crinis-equi</name>
    <dbReference type="NCBI Taxonomy" id="585013"/>
    <lineage>
        <taxon>Eukaryota</taxon>
        <taxon>Fungi</taxon>
        <taxon>Dikarya</taxon>
        <taxon>Basidiomycota</taxon>
        <taxon>Agaricomycotina</taxon>
        <taxon>Agaricomycetes</taxon>
        <taxon>Agaricomycetidae</taxon>
        <taxon>Agaricales</taxon>
        <taxon>Marasmiineae</taxon>
        <taxon>Marasmiaceae</taxon>
        <taxon>Marasmius</taxon>
    </lineage>
</organism>
<reference evidence="1 2" key="1">
    <citation type="submission" date="2024-02" db="EMBL/GenBank/DDBJ databases">
        <title>A draft genome for the cacao thread blight pathogen Marasmius crinis-equi.</title>
        <authorList>
            <person name="Cohen S.P."/>
            <person name="Baruah I.K."/>
            <person name="Amoako-Attah I."/>
            <person name="Bukari Y."/>
            <person name="Meinhardt L.W."/>
            <person name="Bailey B.A."/>
        </authorList>
    </citation>
    <scope>NUCLEOTIDE SEQUENCE [LARGE SCALE GENOMIC DNA]</scope>
    <source>
        <strain evidence="1 2">GH-76</strain>
    </source>
</reference>
<feature type="non-terminal residue" evidence="1">
    <location>
        <position position="1"/>
    </location>
</feature>
<evidence type="ECO:0000313" key="1">
    <source>
        <dbReference type="EMBL" id="KAL0562633.1"/>
    </source>
</evidence>
<protein>
    <submittedName>
        <fullName evidence="1">Uncharacterized protein</fullName>
    </submittedName>
</protein>
<keyword evidence="2" id="KW-1185">Reference proteome</keyword>
<dbReference type="EMBL" id="JBAHYK010004973">
    <property type="protein sequence ID" value="KAL0562633.1"/>
    <property type="molecule type" value="Genomic_DNA"/>
</dbReference>